<evidence type="ECO:0000313" key="3">
    <source>
        <dbReference type="EMBL" id="VAV89500.1"/>
    </source>
</evidence>
<feature type="transmembrane region" description="Helical" evidence="1">
    <location>
        <begin position="21"/>
        <end position="38"/>
    </location>
</feature>
<evidence type="ECO:0000259" key="2">
    <source>
        <dbReference type="Pfam" id="PF04024"/>
    </source>
</evidence>
<feature type="transmembrane region" description="Helical" evidence="1">
    <location>
        <begin position="44"/>
        <end position="65"/>
    </location>
</feature>
<accession>A0A3B0R8H0</accession>
<keyword evidence="1" id="KW-0812">Transmembrane</keyword>
<dbReference type="EMBL" id="UOED01000046">
    <property type="protein sequence ID" value="VAV89500.1"/>
    <property type="molecule type" value="Genomic_DNA"/>
</dbReference>
<proteinExistence type="predicted"/>
<gene>
    <name evidence="3" type="ORF">MNBD_ALPHA02-493</name>
</gene>
<reference evidence="3" key="1">
    <citation type="submission" date="2018-06" db="EMBL/GenBank/DDBJ databases">
        <authorList>
            <person name="Zhirakovskaya E."/>
        </authorList>
    </citation>
    <scope>NUCLEOTIDE SEQUENCE</scope>
</reference>
<sequence length="75" mass="8332">MSRHDTINSKKLYKNSRRGKICGIFSGLGDYLGINPMILRILGIIAVLMTGPIVILGYLLVSLLLDDSDHGLYKR</sequence>
<protein>
    <recommendedName>
        <fullName evidence="2">Phage shock protein PspC N-terminal domain-containing protein</fullName>
    </recommendedName>
</protein>
<dbReference type="Pfam" id="PF04024">
    <property type="entry name" value="PspC"/>
    <property type="match status" value="1"/>
</dbReference>
<feature type="domain" description="Phage shock protein PspC N-terminal" evidence="2">
    <location>
        <begin position="10"/>
        <end position="67"/>
    </location>
</feature>
<name>A0A3B0R8H0_9ZZZZ</name>
<organism evidence="3">
    <name type="scientific">hydrothermal vent metagenome</name>
    <dbReference type="NCBI Taxonomy" id="652676"/>
    <lineage>
        <taxon>unclassified sequences</taxon>
        <taxon>metagenomes</taxon>
        <taxon>ecological metagenomes</taxon>
    </lineage>
</organism>
<dbReference type="InterPro" id="IPR007168">
    <property type="entry name" value="Phageshock_PspC_N"/>
</dbReference>
<keyword evidence="1" id="KW-1133">Transmembrane helix</keyword>
<evidence type="ECO:0000256" key="1">
    <source>
        <dbReference type="SAM" id="Phobius"/>
    </source>
</evidence>
<keyword evidence="1" id="KW-0472">Membrane</keyword>
<dbReference type="AlphaFoldDB" id="A0A3B0R8H0"/>